<dbReference type="AlphaFoldDB" id="A0A9P5HJY9"/>
<accession>A0A9P5HJY9</accession>
<feature type="region of interest" description="Disordered" evidence="1">
    <location>
        <begin position="1"/>
        <end position="28"/>
    </location>
</feature>
<gene>
    <name evidence="2" type="ORF">G7Z17_g1172</name>
</gene>
<name>A0A9P5HJY9_9HYPO</name>
<evidence type="ECO:0000313" key="3">
    <source>
        <dbReference type="Proteomes" id="UP000722485"/>
    </source>
</evidence>
<feature type="compositionally biased region" description="Polar residues" evidence="1">
    <location>
        <begin position="1"/>
        <end position="18"/>
    </location>
</feature>
<comment type="caution">
    <text evidence="2">The sequence shown here is derived from an EMBL/GenBank/DDBJ whole genome shotgun (WGS) entry which is preliminary data.</text>
</comment>
<dbReference type="EMBL" id="JAANBB010000009">
    <property type="protein sequence ID" value="KAF7556839.1"/>
    <property type="molecule type" value="Genomic_DNA"/>
</dbReference>
<sequence>MQRPRSSATSRSYLSIDNPTLAAPSSHRPGELAAVLRTLVLRGRGEGDDETRTAAQFVNASADASEQRRTKKTLVMSDGTGNADYVPQRLQHGDPQGWHRFHDCFSLDVAALATLQPQPAPADAMAKLVHHACHQKSNIAAVRAIGVVARRDRLGNAMQSRWLMCIAARRSLAGPLYSQAARWSWSRNRAKPPRQRPRIGRNPAAVVLVLTSGFSDWNWAYEYVPRRLVPTRPAAKLAR</sequence>
<organism evidence="2 3">
    <name type="scientific">Cylindrodendrum hubeiense</name>
    <dbReference type="NCBI Taxonomy" id="595255"/>
    <lineage>
        <taxon>Eukaryota</taxon>
        <taxon>Fungi</taxon>
        <taxon>Dikarya</taxon>
        <taxon>Ascomycota</taxon>
        <taxon>Pezizomycotina</taxon>
        <taxon>Sordariomycetes</taxon>
        <taxon>Hypocreomycetidae</taxon>
        <taxon>Hypocreales</taxon>
        <taxon>Nectriaceae</taxon>
        <taxon>Cylindrodendrum</taxon>
    </lineage>
</organism>
<evidence type="ECO:0000313" key="2">
    <source>
        <dbReference type="EMBL" id="KAF7556839.1"/>
    </source>
</evidence>
<reference evidence="2" key="1">
    <citation type="submission" date="2020-03" db="EMBL/GenBank/DDBJ databases">
        <title>Draft Genome Sequence of Cylindrodendrum hubeiense.</title>
        <authorList>
            <person name="Buettner E."/>
            <person name="Kellner H."/>
        </authorList>
    </citation>
    <scope>NUCLEOTIDE SEQUENCE</scope>
    <source>
        <strain evidence="2">IHI 201604</strain>
    </source>
</reference>
<proteinExistence type="predicted"/>
<evidence type="ECO:0000256" key="1">
    <source>
        <dbReference type="SAM" id="MobiDB-lite"/>
    </source>
</evidence>
<keyword evidence="3" id="KW-1185">Reference proteome</keyword>
<protein>
    <submittedName>
        <fullName evidence="2">Uncharacterized protein</fullName>
    </submittedName>
</protein>
<dbReference type="Proteomes" id="UP000722485">
    <property type="component" value="Unassembled WGS sequence"/>
</dbReference>